<accession>A0A0V1D2A9</accession>
<evidence type="ECO:0000313" key="1">
    <source>
        <dbReference type="EMBL" id="KRY55625.1"/>
    </source>
</evidence>
<dbReference type="Proteomes" id="UP000054653">
    <property type="component" value="Unassembled WGS sequence"/>
</dbReference>
<reference evidence="1 2" key="1">
    <citation type="submission" date="2015-01" db="EMBL/GenBank/DDBJ databases">
        <title>Evolution of Trichinella species and genotypes.</title>
        <authorList>
            <person name="Korhonen P.K."/>
            <person name="Edoardo P."/>
            <person name="Giuseppe L.R."/>
            <person name="Gasser R.B."/>
        </authorList>
    </citation>
    <scope>NUCLEOTIDE SEQUENCE [LARGE SCALE GENOMIC DNA]</scope>
    <source>
        <strain evidence="1">ISS120</strain>
    </source>
</reference>
<evidence type="ECO:0000313" key="2">
    <source>
        <dbReference type="Proteomes" id="UP000054653"/>
    </source>
</evidence>
<comment type="caution">
    <text evidence="1">The sequence shown here is derived from an EMBL/GenBank/DDBJ whole genome shotgun (WGS) entry which is preliminary data.</text>
</comment>
<sequence>MNDTICDKQRHTGTARKRLYVYEGCRLPEHGLQTVQASWDDQQAPIRCQDLYERCSTDSAKSATITIHSFILLCLVKTH</sequence>
<protein>
    <submittedName>
        <fullName evidence="1">Uncharacterized protein</fullName>
    </submittedName>
</protein>
<dbReference type="EMBL" id="JYDI01000052">
    <property type="protein sequence ID" value="KRY55625.1"/>
    <property type="molecule type" value="Genomic_DNA"/>
</dbReference>
<gene>
    <name evidence="1" type="ORF">T03_1186</name>
</gene>
<organism evidence="1 2">
    <name type="scientific">Trichinella britovi</name>
    <name type="common">Parasitic roundworm</name>
    <dbReference type="NCBI Taxonomy" id="45882"/>
    <lineage>
        <taxon>Eukaryota</taxon>
        <taxon>Metazoa</taxon>
        <taxon>Ecdysozoa</taxon>
        <taxon>Nematoda</taxon>
        <taxon>Enoplea</taxon>
        <taxon>Dorylaimia</taxon>
        <taxon>Trichinellida</taxon>
        <taxon>Trichinellidae</taxon>
        <taxon>Trichinella</taxon>
    </lineage>
</organism>
<dbReference type="AlphaFoldDB" id="A0A0V1D2A9"/>
<proteinExistence type="predicted"/>
<keyword evidence="2" id="KW-1185">Reference proteome</keyword>
<name>A0A0V1D2A9_TRIBR</name>